<protein>
    <recommendedName>
        <fullName evidence="2">IgGFc-binding protein N-terminal domain-containing protein</fullName>
    </recommendedName>
</protein>
<keyword evidence="4" id="KW-1185">Reference proteome</keyword>
<comment type="caution">
    <text evidence="3">The sequence shown here is derived from an EMBL/GenBank/DDBJ whole genome shotgun (WGS) entry which is preliminary data.</text>
</comment>
<dbReference type="InterPro" id="IPR035234">
    <property type="entry name" value="IgGFc-bd_N"/>
</dbReference>
<feature type="chain" id="PRO_5043518525" description="IgGFc-binding protein N-terminal domain-containing protein" evidence="1">
    <location>
        <begin position="26"/>
        <end position="541"/>
    </location>
</feature>
<organism evidence="3 4">
    <name type="scientific">Oopsacas minuta</name>
    <dbReference type="NCBI Taxonomy" id="111878"/>
    <lineage>
        <taxon>Eukaryota</taxon>
        <taxon>Metazoa</taxon>
        <taxon>Porifera</taxon>
        <taxon>Hexactinellida</taxon>
        <taxon>Hexasterophora</taxon>
        <taxon>Lyssacinosida</taxon>
        <taxon>Leucopsacidae</taxon>
        <taxon>Oopsacas</taxon>
    </lineage>
</organism>
<evidence type="ECO:0000259" key="2">
    <source>
        <dbReference type="Pfam" id="PF17517"/>
    </source>
</evidence>
<evidence type="ECO:0000313" key="3">
    <source>
        <dbReference type="EMBL" id="KAI6654038.1"/>
    </source>
</evidence>
<evidence type="ECO:0000313" key="4">
    <source>
        <dbReference type="Proteomes" id="UP001165289"/>
    </source>
</evidence>
<dbReference type="Pfam" id="PF17517">
    <property type="entry name" value="IgGFc_binding"/>
    <property type="match status" value="1"/>
</dbReference>
<accession>A0AAV7JZC6</accession>
<dbReference type="AlphaFoldDB" id="A0AAV7JZC6"/>
<dbReference type="PANTHER" id="PTHR46534">
    <property type="entry name" value="IGGFC_BINDING DOMAIN-CONTAINING PROTEIN"/>
    <property type="match status" value="1"/>
</dbReference>
<feature type="signal peptide" evidence="1">
    <location>
        <begin position="1"/>
        <end position="25"/>
    </location>
</feature>
<feature type="domain" description="IgGFc-binding protein N-terminal" evidence="2">
    <location>
        <begin position="139"/>
        <end position="427"/>
    </location>
</feature>
<evidence type="ECO:0000256" key="1">
    <source>
        <dbReference type="SAM" id="SignalP"/>
    </source>
</evidence>
<name>A0AAV7JZC6_9METZ</name>
<dbReference type="PANTHER" id="PTHR46534:SF1">
    <property type="entry name" value="IGGFC-BINDING PROTEIN N-TERMINAL DOMAIN-CONTAINING PROTEIN"/>
    <property type="match status" value="1"/>
</dbReference>
<dbReference type="Proteomes" id="UP001165289">
    <property type="component" value="Unassembled WGS sequence"/>
</dbReference>
<dbReference type="EMBL" id="JAKMXF010000233">
    <property type="protein sequence ID" value="KAI6654038.1"/>
    <property type="molecule type" value="Genomic_DNA"/>
</dbReference>
<proteinExistence type="predicted"/>
<reference evidence="3 4" key="1">
    <citation type="journal article" date="2023" name="BMC Biol.">
        <title>The compact genome of the sponge Oopsacas minuta (Hexactinellida) is lacking key metazoan core genes.</title>
        <authorList>
            <person name="Santini S."/>
            <person name="Schenkelaars Q."/>
            <person name="Jourda C."/>
            <person name="Duchesne M."/>
            <person name="Belahbib H."/>
            <person name="Rocher C."/>
            <person name="Selva M."/>
            <person name="Riesgo A."/>
            <person name="Vervoort M."/>
            <person name="Leys S.P."/>
            <person name="Kodjabachian L."/>
            <person name="Le Bivic A."/>
            <person name="Borchiellini C."/>
            <person name="Claverie J.M."/>
            <person name="Renard E."/>
        </authorList>
    </citation>
    <scope>NUCLEOTIDE SEQUENCE [LARGE SCALE GENOMIC DNA]</scope>
    <source>
        <strain evidence="3">SPO-2</strain>
    </source>
</reference>
<sequence length="541" mass="59470">MLANISNSFLFILFSMGILLEPVGARSECNSNVLGKNFVLGFPDNYALQNPNIQLHILLVSFNTEMTQVKLTGKFPFSNGSTFGKIVSLHPGEYERVIVPSEYEIIGTEKSLKTIEIESDYKISVYAIHLEAFTTDATYQSTRNGDNTLFAILATTDNTVVTVLLSNEIIYNGTTYSQGDTLTLELKRYEAVQIQSATSSLDNDLTGSIVDSNNPIAVISGHQCANSVGSFCDVILEQSIPVNSWGTKHFYSNPPDDGDFSRFRMIAYFSNTVFTYNGTGITLGPGEVWEDDLYGNGIITTTQPALLVQILIRINGSVVDPSLIQVPSENQFTPFLGFTTPTHAGGNINGFINFVNIIVKTDERPTIRLNNQSIVTANNSLPSLVKETTISDSDYTLLIVELPRMEALYFITQVVDESSPMSAIVYGYERDETYGYAAGLSLPSSERFVTINPFNVRQLGGERLAISLPCESGVIFSDVSSVKCRVGINDEELLEGEFTDLYNVVNCFTLPTFQVGFITLYVSLDAGDNFPFTGLIYIADE</sequence>
<gene>
    <name evidence="3" type="ORF">LOD99_2885</name>
</gene>
<keyword evidence="1" id="KW-0732">Signal</keyword>